<proteinExistence type="predicted"/>
<dbReference type="Proteomes" id="UP001392318">
    <property type="component" value="Unassembled WGS sequence"/>
</dbReference>
<gene>
    <name evidence="1" type="ORF">VSR83_33970</name>
</gene>
<sequence>MPITRPACIERSRFAARLISSFTARPAGKQEKGEGVVTLTARLHPFFAVAPDRQESSKSEKAEFE</sequence>
<evidence type="ECO:0000313" key="2">
    <source>
        <dbReference type="Proteomes" id="UP001392318"/>
    </source>
</evidence>
<comment type="caution">
    <text evidence="1">The sequence shown here is derived from an EMBL/GenBank/DDBJ whole genome shotgun (WGS) entry which is preliminary data.</text>
</comment>
<evidence type="ECO:0000313" key="1">
    <source>
        <dbReference type="EMBL" id="MEM5404965.1"/>
    </source>
</evidence>
<accession>A0ACC6RTD9</accession>
<dbReference type="EMBL" id="JAYMRU010000035">
    <property type="protein sequence ID" value="MEM5404965.1"/>
    <property type="molecule type" value="Genomic_DNA"/>
</dbReference>
<name>A0ACC6RTD9_9BURK</name>
<keyword evidence="2" id="KW-1185">Reference proteome</keyword>
<protein>
    <submittedName>
        <fullName evidence="1">Uncharacterized protein</fullName>
    </submittedName>
</protein>
<organism evidence="1 2">
    <name type="scientific">Paraburkholderia unamae</name>
    <dbReference type="NCBI Taxonomy" id="219649"/>
    <lineage>
        <taxon>Bacteria</taxon>
        <taxon>Pseudomonadati</taxon>
        <taxon>Pseudomonadota</taxon>
        <taxon>Betaproteobacteria</taxon>
        <taxon>Burkholderiales</taxon>
        <taxon>Burkholderiaceae</taxon>
        <taxon>Paraburkholderia</taxon>
    </lineage>
</organism>
<reference evidence="1" key="1">
    <citation type="submission" date="2024-01" db="EMBL/GenBank/DDBJ databases">
        <title>The diversity of rhizobia nodulating Mimosa spp. in eleven states of Brazil covering several biomes is determined by host plant, location, and edaphic factors.</title>
        <authorList>
            <person name="Rouws L."/>
            <person name="Barauna A."/>
            <person name="Beukes C."/>
            <person name="De Faria S.M."/>
            <person name="Gross E."/>
            <person name="Dos Reis Junior F.B."/>
            <person name="Simon M."/>
            <person name="Maluk M."/>
            <person name="Odee D.W."/>
            <person name="Kenicer G."/>
            <person name="Young J.P.W."/>
            <person name="Reis V.M."/>
            <person name="Zilli J."/>
            <person name="James E.K."/>
        </authorList>
    </citation>
    <scope>NUCLEOTIDE SEQUENCE</scope>
    <source>
        <strain evidence="1">JPY452</strain>
    </source>
</reference>